<keyword evidence="7" id="KW-1185">Reference proteome</keyword>
<accession>A0ABY5LL47</accession>
<evidence type="ECO:0000259" key="5">
    <source>
        <dbReference type="Pfam" id="PF00496"/>
    </source>
</evidence>
<reference evidence="6" key="1">
    <citation type="submission" date="2022-07" db="EMBL/GenBank/DDBJ databases">
        <title>Complete genome of Vibrio japonicus strain JCM 31412T and phylogenomic assessment of the Nereis clade of the genus Vibrio.</title>
        <authorList>
            <person name="Shlafstein M.D."/>
            <person name="Emsley S.A."/>
            <person name="Ushijima B."/>
            <person name="Videau P."/>
            <person name="Saw J.H."/>
        </authorList>
    </citation>
    <scope>NUCLEOTIDE SEQUENCE</scope>
    <source>
        <strain evidence="6">JCM 31412</strain>
    </source>
</reference>
<dbReference type="PANTHER" id="PTHR30290:SF9">
    <property type="entry name" value="OLIGOPEPTIDE-BINDING PROTEIN APPA"/>
    <property type="match status" value="1"/>
</dbReference>
<dbReference type="EMBL" id="CP102097">
    <property type="protein sequence ID" value="UUM32822.1"/>
    <property type="molecule type" value="Genomic_DNA"/>
</dbReference>
<keyword evidence="3 4" id="KW-0732">Signal</keyword>
<dbReference type="InterPro" id="IPR000914">
    <property type="entry name" value="SBP_5_dom"/>
</dbReference>
<dbReference type="SUPFAM" id="SSF53850">
    <property type="entry name" value="Periplasmic binding protein-like II"/>
    <property type="match status" value="1"/>
</dbReference>
<dbReference type="Gene3D" id="3.10.105.10">
    <property type="entry name" value="Dipeptide-binding Protein, Domain 3"/>
    <property type="match status" value="1"/>
</dbReference>
<evidence type="ECO:0000256" key="1">
    <source>
        <dbReference type="ARBA" id="ARBA00005695"/>
    </source>
</evidence>
<gene>
    <name evidence="6" type="ORF">NP165_14765</name>
</gene>
<dbReference type="InterPro" id="IPR039424">
    <property type="entry name" value="SBP_5"/>
</dbReference>
<dbReference type="PANTHER" id="PTHR30290">
    <property type="entry name" value="PERIPLASMIC BINDING COMPONENT OF ABC TRANSPORTER"/>
    <property type="match status" value="1"/>
</dbReference>
<dbReference type="Proteomes" id="UP001058602">
    <property type="component" value="Chromosome 2"/>
</dbReference>
<dbReference type="RefSeq" id="WP_257086518.1">
    <property type="nucleotide sequence ID" value="NZ_CP102097.1"/>
</dbReference>
<evidence type="ECO:0000313" key="7">
    <source>
        <dbReference type="Proteomes" id="UP001058602"/>
    </source>
</evidence>
<protein>
    <submittedName>
        <fullName evidence="6">ABC transporter substrate-binding protein</fullName>
    </submittedName>
</protein>
<feature type="signal peptide" evidence="4">
    <location>
        <begin position="1"/>
        <end position="21"/>
    </location>
</feature>
<feature type="domain" description="Solute-binding protein family 5" evidence="5">
    <location>
        <begin position="153"/>
        <end position="546"/>
    </location>
</feature>
<evidence type="ECO:0000256" key="2">
    <source>
        <dbReference type="ARBA" id="ARBA00022448"/>
    </source>
</evidence>
<evidence type="ECO:0000256" key="3">
    <source>
        <dbReference type="ARBA" id="ARBA00022729"/>
    </source>
</evidence>
<sequence length="686" mass="77783">MNYKKHLLGLSIVCICFPALSETLPEGATKIPKASEIPNRLSIEYFSPEQIVEFKKLEHYSEPQWLTENYVKTGKLPPVEQRLPEVPMVLKTASMPDGVGVYGGVLRHVIGGRPQGWNWSAAHSQGWGGINYTVQQCLTRTGPMYQIKPDELEVLPNLAQSWEWSEDGKALTMHLIKGAKWSDGEPFTSEDVRFYWEDTVLEPRIPSFSSQNALGEGANLEIVDEYTIRWHFEKAFQNQALYNMAFMTFCPGPAHLLKPLHPKYNDNVTFEDFSNALPANAVPTVTMGPWVPVSYKDDQIIVLRRNPYYWKVDEAGNQLPYIDEMRYKLSTWESRTLETMSGSADFSNMENPPIYIETLRKLASPNSPTRAMFGPRNLAFQIQMNMNPTLSVSDDREAAIRQLNRDLKFRKAISHAIDRKSLGQALVKGPFTAEYAGGLHPETAFYREDDVVYYPFNPNLSKQYLSELGLVDTDGNGVVNFPKEVNNGDDVEIVLNSGNGTADGVFNENLVSMLADIGIKLIPRLLDSVQGDSSRDAADFDWRLNRSDKELIVPMQRMEWLAPIAQSGPVWHRGTENKPQVLQSFEEKMVTLAHEIFAERDTAKQADLIGQLNHEMTKNVYHVGLVAYPGALLVNKRIKNVPNAPITAYQWAEDAVMRERFWVPQDQQLKELQPHTVPEYKLDTKK</sequence>
<feature type="chain" id="PRO_5047508854" evidence="4">
    <location>
        <begin position="22"/>
        <end position="686"/>
    </location>
</feature>
<organism evidence="6 7">
    <name type="scientific">Vibrio japonicus</name>
    <dbReference type="NCBI Taxonomy" id="1824638"/>
    <lineage>
        <taxon>Bacteria</taxon>
        <taxon>Pseudomonadati</taxon>
        <taxon>Pseudomonadota</taxon>
        <taxon>Gammaproteobacteria</taxon>
        <taxon>Vibrionales</taxon>
        <taxon>Vibrionaceae</taxon>
        <taxon>Vibrio</taxon>
    </lineage>
</organism>
<evidence type="ECO:0000256" key="4">
    <source>
        <dbReference type="SAM" id="SignalP"/>
    </source>
</evidence>
<dbReference type="Gene3D" id="3.40.190.10">
    <property type="entry name" value="Periplasmic binding protein-like II"/>
    <property type="match status" value="1"/>
</dbReference>
<evidence type="ECO:0000313" key="6">
    <source>
        <dbReference type="EMBL" id="UUM32822.1"/>
    </source>
</evidence>
<comment type="similarity">
    <text evidence="1">Belongs to the bacterial solute-binding protein 5 family.</text>
</comment>
<keyword evidence="2" id="KW-0813">Transport</keyword>
<dbReference type="Pfam" id="PF00496">
    <property type="entry name" value="SBP_bac_5"/>
    <property type="match status" value="1"/>
</dbReference>
<proteinExistence type="inferred from homology"/>
<name>A0ABY5LL47_9VIBR</name>